<dbReference type="InterPro" id="IPR050452">
    <property type="entry name" value="Metacaspase"/>
</dbReference>
<keyword evidence="2" id="KW-0053">Apoptosis</keyword>
<dbReference type="Proteomes" id="UP000559256">
    <property type="component" value="Unassembled WGS sequence"/>
</dbReference>
<keyword evidence="3" id="KW-0645">Protease</keyword>
<evidence type="ECO:0000259" key="4">
    <source>
        <dbReference type="Pfam" id="PF00656"/>
    </source>
</evidence>
<dbReference type="PANTHER" id="PTHR48104">
    <property type="entry name" value="METACASPASE-4"/>
    <property type="match status" value="1"/>
</dbReference>
<keyword evidence="6" id="KW-1185">Reference proteome</keyword>
<comment type="caution">
    <text evidence="5">The sequence shown here is derived from an EMBL/GenBank/DDBJ whole genome shotgun (WGS) entry which is preliminary data.</text>
</comment>
<keyword evidence="3" id="KW-0378">Hydrolase</keyword>
<dbReference type="GO" id="GO:0006508">
    <property type="term" value="P:proteolysis"/>
    <property type="evidence" value="ECO:0007669"/>
    <property type="project" value="InterPro"/>
</dbReference>
<dbReference type="InterPro" id="IPR029030">
    <property type="entry name" value="Caspase-like_dom_sf"/>
</dbReference>
<accession>A0A8H5CLJ7</accession>
<sequence length="771" mass="85200">MNVLCCLFLIARSPSLKMYLHWIDVTPGSVAELLSHLQRSPPPSRAQHVNAVKVEAHSGAVIQIEEPAVTAQSQEPQAAPEALQSARLFALIIGIDNYEDEKIDDLHGAVADADAFQHFLISKLGVPVDRIVNLRNEQATRDAMLNAIRDLASKPQIGSEDPIFIYYAGHGGEADPPPSWQTGSKNGMIQMLLPHDFAFNGSKEARKQGIFDIQLSQILTEIAKNKSDNITVFFDSCHSGSGTRNPRDETLTIRGVELPQTYQIAKDALEGGQRLATVAPGYEKHGLSSHVLLAACTQGQTAKERHKRGVFTSAVLSLLEEGVDQLTYEEVITNLPDLKVLQHPQCEGINKGRLLFDGKVAGRTCVLFEIKHDAKNGRYILEAGAAHGITHEAEFSIYPDRKVSTPSIGIVVASKVGPFRTECTVAPGSSLKVDCAFAHLTRVGKRQDFRLFVEAKEGFLDLFMRLNHDMQSTNPRRSILLLDNSDGADLTLTLTDNGSVQFHVMDKLCRGYGLRTMPFYNINVRVEGSGESLISILHSAVDFYWNIQHSNESLEIISHISFECFQLISTDTHTDDFDEILVPTEDNLVKDDTIIIDVDQDFKYGFKVRNGSDHPLYAALFYFDISDLSVATYYLPSVGARGQGIVSLPPKGELTIGFGDSGTSPWSYALRPNQDVDVGFLKLYLSTKYVDWSHIKQDSPFGEHSDRFNVPHPKDQYQKNLWHTLTIPVIQMAGISSEYFSFQKGEDVGVDIGGRIGIGFGEEPGKLSVEV</sequence>
<comment type="similarity">
    <text evidence="1">Belongs to the peptidase C14B family.</text>
</comment>
<dbReference type="Gene3D" id="3.40.50.1460">
    <property type="match status" value="1"/>
</dbReference>
<evidence type="ECO:0000256" key="2">
    <source>
        <dbReference type="ARBA" id="ARBA00022703"/>
    </source>
</evidence>
<evidence type="ECO:0000313" key="5">
    <source>
        <dbReference type="EMBL" id="KAF5343713.1"/>
    </source>
</evidence>
<evidence type="ECO:0000256" key="1">
    <source>
        <dbReference type="ARBA" id="ARBA00009005"/>
    </source>
</evidence>
<dbReference type="AlphaFoldDB" id="A0A8H5CLJ7"/>
<reference evidence="5 6" key="1">
    <citation type="journal article" date="2020" name="ISME J.">
        <title>Uncovering the hidden diversity of litter-decomposition mechanisms in mushroom-forming fungi.</title>
        <authorList>
            <person name="Floudas D."/>
            <person name="Bentzer J."/>
            <person name="Ahren D."/>
            <person name="Johansson T."/>
            <person name="Persson P."/>
            <person name="Tunlid A."/>
        </authorList>
    </citation>
    <scope>NUCLEOTIDE SEQUENCE [LARGE SCALE GENOMIC DNA]</scope>
    <source>
        <strain evidence="5 6">CBS 291.85</strain>
    </source>
</reference>
<dbReference type="GO" id="GO:0006915">
    <property type="term" value="P:apoptotic process"/>
    <property type="evidence" value="ECO:0007669"/>
    <property type="project" value="UniProtKB-KW"/>
</dbReference>
<protein>
    <recommendedName>
        <fullName evidence="4">Peptidase C14 caspase domain-containing protein</fullName>
    </recommendedName>
</protein>
<dbReference type="OrthoDB" id="3223806at2759"/>
<gene>
    <name evidence="5" type="ORF">D9758_016517</name>
</gene>
<dbReference type="GO" id="GO:0005737">
    <property type="term" value="C:cytoplasm"/>
    <property type="evidence" value="ECO:0007669"/>
    <property type="project" value="TreeGrafter"/>
</dbReference>
<dbReference type="Pfam" id="PF00656">
    <property type="entry name" value="Peptidase_C14"/>
    <property type="match status" value="1"/>
</dbReference>
<evidence type="ECO:0000256" key="3">
    <source>
        <dbReference type="ARBA" id="ARBA00022807"/>
    </source>
</evidence>
<dbReference type="InterPro" id="IPR011600">
    <property type="entry name" value="Pept_C14_caspase"/>
</dbReference>
<dbReference type="GO" id="GO:0004197">
    <property type="term" value="F:cysteine-type endopeptidase activity"/>
    <property type="evidence" value="ECO:0007669"/>
    <property type="project" value="InterPro"/>
</dbReference>
<proteinExistence type="inferred from homology"/>
<feature type="domain" description="Peptidase C14 caspase" evidence="4">
    <location>
        <begin position="89"/>
        <end position="334"/>
    </location>
</feature>
<name>A0A8H5CLJ7_9AGAR</name>
<evidence type="ECO:0000313" key="6">
    <source>
        <dbReference type="Proteomes" id="UP000559256"/>
    </source>
</evidence>
<dbReference type="SUPFAM" id="SSF52129">
    <property type="entry name" value="Caspase-like"/>
    <property type="match status" value="1"/>
</dbReference>
<dbReference type="EMBL" id="JAACJM010000135">
    <property type="protein sequence ID" value="KAF5343713.1"/>
    <property type="molecule type" value="Genomic_DNA"/>
</dbReference>
<keyword evidence="3" id="KW-0788">Thiol protease</keyword>
<dbReference type="PANTHER" id="PTHR48104:SF30">
    <property type="entry name" value="METACASPASE-1"/>
    <property type="match status" value="1"/>
</dbReference>
<organism evidence="5 6">
    <name type="scientific">Tetrapyrgos nigripes</name>
    <dbReference type="NCBI Taxonomy" id="182062"/>
    <lineage>
        <taxon>Eukaryota</taxon>
        <taxon>Fungi</taxon>
        <taxon>Dikarya</taxon>
        <taxon>Basidiomycota</taxon>
        <taxon>Agaricomycotina</taxon>
        <taxon>Agaricomycetes</taxon>
        <taxon>Agaricomycetidae</taxon>
        <taxon>Agaricales</taxon>
        <taxon>Marasmiineae</taxon>
        <taxon>Marasmiaceae</taxon>
        <taxon>Tetrapyrgos</taxon>
    </lineage>
</organism>